<dbReference type="PANTHER" id="PTHR22807:SF30">
    <property type="entry name" value="28S RRNA (CYTOSINE(4447)-C(5))-METHYLTRANSFERASE-RELATED"/>
    <property type="match status" value="1"/>
</dbReference>
<feature type="binding site" evidence="10">
    <location>
        <position position="511"/>
    </location>
    <ligand>
        <name>S-adenosyl-L-methionine</name>
        <dbReference type="ChEBI" id="CHEBI:59789"/>
    </ligand>
</feature>
<dbReference type="SUPFAM" id="SSF53335">
    <property type="entry name" value="S-adenosyl-L-methionine-dependent methyltransferases"/>
    <property type="match status" value="1"/>
</dbReference>
<protein>
    <recommendedName>
        <fullName evidence="9">Nucleolar protein 2</fullName>
    </recommendedName>
</protein>
<feature type="binding site" evidence="10">
    <location>
        <begin position="443"/>
        <end position="449"/>
    </location>
    <ligand>
        <name>S-adenosyl-L-methionine</name>
        <dbReference type="ChEBI" id="CHEBI:59789"/>
    </ligand>
</feature>
<comment type="similarity">
    <text evidence="2 10">Belongs to the class I-like SAM-binding methyltransferase superfamily. RsmB/NOP family.</text>
</comment>
<keyword evidence="6 10" id="KW-0949">S-adenosyl-L-methionine</keyword>
<feature type="active site" description="Nucleophile" evidence="10">
    <location>
        <position position="568"/>
    </location>
</feature>
<evidence type="ECO:0000256" key="8">
    <source>
        <dbReference type="ARBA" id="ARBA00023242"/>
    </source>
</evidence>
<feature type="compositionally biased region" description="Acidic residues" evidence="11">
    <location>
        <begin position="124"/>
        <end position="155"/>
    </location>
</feature>
<dbReference type="InterPro" id="IPR011023">
    <property type="entry name" value="Nop2p"/>
</dbReference>
<dbReference type="InterPro" id="IPR023267">
    <property type="entry name" value="RCMT"/>
</dbReference>
<feature type="compositionally biased region" description="Low complexity" evidence="11">
    <location>
        <begin position="156"/>
        <end position="187"/>
    </location>
</feature>
<evidence type="ECO:0000256" key="7">
    <source>
        <dbReference type="ARBA" id="ARBA00022884"/>
    </source>
</evidence>
<evidence type="ECO:0000313" key="13">
    <source>
        <dbReference type="EMBL" id="PIA16446.1"/>
    </source>
</evidence>
<dbReference type="InterPro" id="IPR018314">
    <property type="entry name" value="RsmB/NOL1/NOP2-like_CS"/>
</dbReference>
<proteinExistence type="inferred from homology"/>
<dbReference type="FunFam" id="3.30.70.1170:FF:000001">
    <property type="entry name" value="Ribosomal RNA methyltransferase Nop2"/>
    <property type="match status" value="1"/>
</dbReference>
<dbReference type="PROSITE" id="PS51686">
    <property type="entry name" value="SAM_MT_RSMB_NOP"/>
    <property type="match status" value="1"/>
</dbReference>
<accession>A0A2G5BBR1</accession>
<feature type="compositionally biased region" description="Basic and acidic residues" evidence="11">
    <location>
        <begin position="228"/>
        <end position="239"/>
    </location>
</feature>
<dbReference type="GO" id="GO:0003723">
    <property type="term" value="F:RNA binding"/>
    <property type="evidence" value="ECO:0007669"/>
    <property type="project" value="UniProtKB-UniRule"/>
</dbReference>
<evidence type="ECO:0000256" key="4">
    <source>
        <dbReference type="ARBA" id="ARBA00022603"/>
    </source>
</evidence>
<evidence type="ECO:0000256" key="3">
    <source>
        <dbReference type="ARBA" id="ARBA00022517"/>
    </source>
</evidence>
<keyword evidence="5 10" id="KW-0808">Transferase</keyword>
<dbReference type="GO" id="GO:0070475">
    <property type="term" value="P:rRNA base methylation"/>
    <property type="evidence" value="ECO:0007669"/>
    <property type="project" value="TreeGrafter"/>
</dbReference>
<feature type="binding site" evidence="10">
    <location>
        <position position="494"/>
    </location>
    <ligand>
        <name>S-adenosyl-L-methionine</name>
        <dbReference type="ChEBI" id="CHEBI:59789"/>
    </ligand>
</feature>
<dbReference type="Gene3D" id="3.40.50.150">
    <property type="entry name" value="Vaccinia Virus protein VP39"/>
    <property type="match status" value="1"/>
</dbReference>
<dbReference type="NCBIfam" id="TIGR00446">
    <property type="entry name" value="nop2p"/>
    <property type="match status" value="1"/>
</dbReference>
<dbReference type="OrthoDB" id="427002at2759"/>
<name>A0A2G5BBR1_COERN</name>
<evidence type="ECO:0000256" key="1">
    <source>
        <dbReference type="ARBA" id="ARBA00004604"/>
    </source>
</evidence>
<dbReference type="AlphaFoldDB" id="A0A2G5BBR1"/>
<dbReference type="GO" id="GO:0000470">
    <property type="term" value="P:maturation of LSU-rRNA"/>
    <property type="evidence" value="ECO:0007669"/>
    <property type="project" value="TreeGrafter"/>
</dbReference>
<dbReference type="PRINTS" id="PR02012">
    <property type="entry name" value="RCMTNOP2"/>
</dbReference>
<keyword evidence="8" id="KW-0539">Nucleus</keyword>
<dbReference type="Pfam" id="PF01189">
    <property type="entry name" value="Methyltr_RsmB-F"/>
    <property type="match status" value="1"/>
</dbReference>
<dbReference type="EMBL" id="KZ303499">
    <property type="protein sequence ID" value="PIA16446.1"/>
    <property type="molecule type" value="Genomic_DNA"/>
</dbReference>
<comment type="subcellular location">
    <subcellularLocation>
        <location evidence="1">Nucleus</location>
        <location evidence="1">Nucleolus</location>
    </subcellularLocation>
</comment>
<feature type="region of interest" description="Disordered" evidence="11">
    <location>
        <begin position="21"/>
        <end position="239"/>
    </location>
</feature>
<dbReference type="Proteomes" id="UP000242474">
    <property type="component" value="Unassembled WGS sequence"/>
</dbReference>
<organism evidence="13 14">
    <name type="scientific">Coemansia reversa (strain ATCC 12441 / NRRL 1564)</name>
    <dbReference type="NCBI Taxonomy" id="763665"/>
    <lineage>
        <taxon>Eukaryota</taxon>
        <taxon>Fungi</taxon>
        <taxon>Fungi incertae sedis</taxon>
        <taxon>Zoopagomycota</taxon>
        <taxon>Kickxellomycotina</taxon>
        <taxon>Kickxellomycetes</taxon>
        <taxon>Kickxellales</taxon>
        <taxon>Kickxellaceae</taxon>
        <taxon>Coemansia</taxon>
    </lineage>
</organism>
<evidence type="ECO:0000256" key="6">
    <source>
        <dbReference type="ARBA" id="ARBA00022691"/>
    </source>
</evidence>
<evidence type="ECO:0000256" key="2">
    <source>
        <dbReference type="ARBA" id="ARBA00007494"/>
    </source>
</evidence>
<dbReference type="STRING" id="763665.A0A2G5BBR1"/>
<keyword evidence="3" id="KW-0690">Ribosome biogenesis</keyword>
<feature type="compositionally biased region" description="Acidic residues" evidence="11">
    <location>
        <begin position="199"/>
        <end position="227"/>
    </location>
</feature>
<dbReference type="InterPro" id="IPR049560">
    <property type="entry name" value="MeTrfase_RsmB-F_NOP2_cat"/>
</dbReference>
<feature type="compositionally biased region" description="Basic and acidic residues" evidence="11">
    <location>
        <begin position="21"/>
        <end position="56"/>
    </location>
</feature>
<dbReference type="GO" id="GO:0009383">
    <property type="term" value="F:rRNA (cytosine-C5-)-methyltransferase activity"/>
    <property type="evidence" value="ECO:0007669"/>
    <property type="project" value="TreeGrafter"/>
</dbReference>
<reference evidence="13 14" key="1">
    <citation type="journal article" date="2015" name="Genome Biol. Evol.">
        <title>Phylogenomic analyses indicate that early fungi evolved digesting cell walls of algal ancestors of land plants.</title>
        <authorList>
            <person name="Chang Y."/>
            <person name="Wang S."/>
            <person name="Sekimoto S."/>
            <person name="Aerts A.L."/>
            <person name="Choi C."/>
            <person name="Clum A."/>
            <person name="LaButti K.M."/>
            <person name="Lindquist E.A."/>
            <person name="Yee Ngan C."/>
            <person name="Ohm R.A."/>
            <person name="Salamov A.A."/>
            <person name="Grigoriev I.V."/>
            <person name="Spatafora J.W."/>
            <person name="Berbee M.L."/>
        </authorList>
    </citation>
    <scope>NUCLEOTIDE SEQUENCE [LARGE SCALE GENOMIC DNA]</scope>
    <source>
        <strain evidence="13 14">NRRL 1564</strain>
    </source>
</reference>
<evidence type="ECO:0000259" key="12">
    <source>
        <dbReference type="PROSITE" id="PS51686"/>
    </source>
</evidence>
<keyword evidence="14" id="KW-1185">Reference proteome</keyword>
<evidence type="ECO:0000256" key="5">
    <source>
        <dbReference type="ARBA" id="ARBA00022679"/>
    </source>
</evidence>
<feature type="binding site" evidence="10">
    <location>
        <position position="467"/>
    </location>
    <ligand>
        <name>S-adenosyl-L-methionine</name>
        <dbReference type="ChEBI" id="CHEBI:59789"/>
    </ligand>
</feature>
<feature type="compositionally biased region" description="Basic residues" evidence="11">
    <location>
        <begin position="69"/>
        <end position="84"/>
    </location>
</feature>
<sequence>MGRRAKNKQDVPLPFELENKIEGKVTKKLNDRLKHEAIRAHKQREAALKQNKDSRRMQPPASPKDNERKRKRNTAPKPNKKITKPKVESEDEEEEDTPAAATILDEDAPVDGWDNAPIVSDSDGGIDSDSELESDEEAESADDNNADSSEEEFASAEDGSAAEAEIASVNEDSESDVSGSDSGSESETVTQKPLSLLSDESDEAESDDGIESYDEFDTDAEEDDDEAVTFRDMEKRSRKIDARRQMEAEMAELELETGEAVVEGERELFELPSEEQVELEKEAPLDLSQVQLRIQEIIRVLGNFAELRDETKSRNQYMSQLKRDMCYYYGYNEFLMDKLMDLFAVGEAIEFFEANEVARPVTIRTNTLKARRRDLAQSLINRGVNLDPIGKWTKVGLTIFDSQVPIGATPEYMAGHYMIQAASSFLPVVALAPQENEKVLDMSAAPGGKTTYCAALMKNTGMVVANDANREREKALVANVHRLGASNVVVCNYDGREFPKVMGGFDRVLLDAPCSGTGVISKDASVKVNKGPEDFIMLTRLQKELILSAIDSVNADSGTGGYIVYSTCSVTVDEDEAVVNYALRKRPNIKLVDTGLDFGRPGFTSFRGHSFHSSLALTRRFYPHTHNMDGFFVAKFQKLSNKVQVSEEQVVIPTGSGATTKQRKKKKGSHH</sequence>
<evidence type="ECO:0000256" key="11">
    <source>
        <dbReference type="SAM" id="MobiDB-lite"/>
    </source>
</evidence>
<dbReference type="InterPro" id="IPR029063">
    <property type="entry name" value="SAM-dependent_MTases_sf"/>
</dbReference>
<keyword evidence="7 10" id="KW-0694">RNA-binding</keyword>
<dbReference type="PROSITE" id="PS01153">
    <property type="entry name" value="NOL1_NOP2_SUN"/>
    <property type="match status" value="1"/>
</dbReference>
<keyword evidence="4 10" id="KW-0489">Methyltransferase</keyword>
<gene>
    <name evidence="13" type="ORF">COEREDRAFT_81125</name>
</gene>
<evidence type="ECO:0000256" key="10">
    <source>
        <dbReference type="PROSITE-ProRule" id="PRU01023"/>
    </source>
</evidence>
<dbReference type="PRINTS" id="PR02008">
    <property type="entry name" value="RCMTFAMILY"/>
</dbReference>
<dbReference type="Gene3D" id="3.30.70.1170">
    <property type="entry name" value="Sun protein, domain 3"/>
    <property type="match status" value="1"/>
</dbReference>
<evidence type="ECO:0000313" key="14">
    <source>
        <dbReference type="Proteomes" id="UP000242474"/>
    </source>
</evidence>
<dbReference type="PANTHER" id="PTHR22807">
    <property type="entry name" value="NOP2 YEAST -RELATED NOL1/NOP2/FMU SUN DOMAIN-CONTAINING"/>
    <property type="match status" value="1"/>
</dbReference>
<feature type="domain" description="SAM-dependent MTase RsmB/NOP-type" evidence="12">
    <location>
        <begin position="351"/>
        <end position="639"/>
    </location>
</feature>
<evidence type="ECO:0000256" key="9">
    <source>
        <dbReference type="ARBA" id="ARBA00082314"/>
    </source>
</evidence>
<dbReference type="GO" id="GO:0005730">
    <property type="term" value="C:nucleolus"/>
    <property type="evidence" value="ECO:0007669"/>
    <property type="project" value="UniProtKB-SubCell"/>
</dbReference>
<dbReference type="InterPro" id="IPR023273">
    <property type="entry name" value="RCMT_NOP2"/>
</dbReference>
<dbReference type="InterPro" id="IPR001678">
    <property type="entry name" value="MeTrfase_RsmB-F_NOP2_dom"/>
</dbReference>